<dbReference type="AlphaFoldDB" id="A0A2G8TFN7"/>
<dbReference type="Gene3D" id="1.20.120.550">
    <property type="entry name" value="Membrane associated eicosanoid/glutathione metabolism-like domain"/>
    <property type="match status" value="1"/>
</dbReference>
<evidence type="ECO:0000256" key="4">
    <source>
        <dbReference type="ARBA" id="ARBA00023136"/>
    </source>
</evidence>
<feature type="transmembrane region" description="Helical" evidence="5">
    <location>
        <begin position="6"/>
        <end position="26"/>
    </location>
</feature>
<dbReference type="SUPFAM" id="SSF161084">
    <property type="entry name" value="MAPEG domain-like"/>
    <property type="match status" value="1"/>
</dbReference>
<evidence type="ECO:0008006" key="8">
    <source>
        <dbReference type="Google" id="ProtNLM"/>
    </source>
</evidence>
<dbReference type="GO" id="GO:0016020">
    <property type="term" value="C:membrane"/>
    <property type="evidence" value="ECO:0007669"/>
    <property type="project" value="UniProtKB-SubCell"/>
</dbReference>
<dbReference type="Pfam" id="PF01124">
    <property type="entry name" value="MAPEG"/>
    <property type="match status" value="1"/>
</dbReference>
<gene>
    <name evidence="6" type="ORF">CR105_10245</name>
</gene>
<evidence type="ECO:0000256" key="5">
    <source>
        <dbReference type="SAM" id="Phobius"/>
    </source>
</evidence>
<organism evidence="6 7">
    <name type="scientific">Massilia eurypsychrophila</name>
    <dbReference type="NCBI Taxonomy" id="1485217"/>
    <lineage>
        <taxon>Bacteria</taxon>
        <taxon>Pseudomonadati</taxon>
        <taxon>Pseudomonadota</taxon>
        <taxon>Betaproteobacteria</taxon>
        <taxon>Burkholderiales</taxon>
        <taxon>Oxalobacteraceae</taxon>
        <taxon>Telluria group</taxon>
        <taxon>Massilia</taxon>
    </lineage>
</organism>
<sequence length="138" mass="15454">MNADLIFGPLLAQMLLTVGMFGLLAVRKAQAVRMKRVNLKQTALDHSAWPDDVVKVSNNIANQFETPILFYIVCLALSQLNAVSATVLMLSWLYVATRFVHGFVHVRSNRVPIRLRAFAAGLLILFVLMLVIFWEVLG</sequence>
<evidence type="ECO:0000256" key="3">
    <source>
        <dbReference type="ARBA" id="ARBA00022989"/>
    </source>
</evidence>
<protein>
    <recommendedName>
        <fullName evidence="8">MAPEG family protein</fullName>
    </recommendedName>
</protein>
<evidence type="ECO:0000313" key="6">
    <source>
        <dbReference type="EMBL" id="PIL44860.1"/>
    </source>
</evidence>
<evidence type="ECO:0000256" key="2">
    <source>
        <dbReference type="ARBA" id="ARBA00022692"/>
    </source>
</evidence>
<dbReference type="EMBL" id="PDOC01000005">
    <property type="protein sequence ID" value="PIL44860.1"/>
    <property type="molecule type" value="Genomic_DNA"/>
</dbReference>
<proteinExistence type="predicted"/>
<dbReference type="RefSeq" id="WP_099788365.1">
    <property type="nucleotide sequence ID" value="NZ_JBHLYV010000086.1"/>
</dbReference>
<name>A0A2G8TFN7_9BURK</name>
<reference evidence="6 7" key="1">
    <citation type="submission" date="2017-10" db="EMBL/GenBank/DDBJ databases">
        <title>Massilia psychrophilum sp. nov., a novel purple-pigmented bacterium isolated from Tianshan glacier, Xinjiang Municipality, China.</title>
        <authorList>
            <person name="Wang H."/>
        </authorList>
    </citation>
    <scope>NUCLEOTIDE SEQUENCE [LARGE SCALE GENOMIC DNA]</scope>
    <source>
        <strain evidence="6 7">JCM 30074</strain>
    </source>
</reference>
<dbReference type="Proteomes" id="UP000230390">
    <property type="component" value="Unassembled WGS sequence"/>
</dbReference>
<dbReference type="InterPro" id="IPR001129">
    <property type="entry name" value="Membr-assoc_MAPEG"/>
</dbReference>
<evidence type="ECO:0000313" key="7">
    <source>
        <dbReference type="Proteomes" id="UP000230390"/>
    </source>
</evidence>
<evidence type="ECO:0000256" key="1">
    <source>
        <dbReference type="ARBA" id="ARBA00004370"/>
    </source>
</evidence>
<feature type="transmembrane region" description="Helical" evidence="5">
    <location>
        <begin position="68"/>
        <end position="95"/>
    </location>
</feature>
<keyword evidence="3 5" id="KW-1133">Transmembrane helix</keyword>
<accession>A0A2G8TFN7</accession>
<comment type="subcellular location">
    <subcellularLocation>
        <location evidence="1">Membrane</location>
    </subcellularLocation>
</comment>
<dbReference type="OrthoDB" id="8593739at2"/>
<keyword evidence="7" id="KW-1185">Reference proteome</keyword>
<comment type="caution">
    <text evidence="6">The sequence shown here is derived from an EMBL/GenBank/DDBJ whole genome shotgun (WGS) entry which is preliminary data.</text>
</comment>
<keyword evidence="4 5" id="KW-0472">Membrane</keyword>
<feature type="transmembrane region" description="Helical" evidence="5">
    <location>
        <begin position="115"/>
        <end position="137"/>
    </location>
</feature>
<dbReference type="InterPro" id="IPR023352">
    <property type="entry name" value="MAPEG-like_dom_sf"/>
</dbReference>
<keyword evidence="2 5" id="KW-0812">Transmembrane</keyword>